<dbReference type="EMBL" id="VJMI01018734">
    <property type="protein sequence ID" value="KAF0709670.1"/>
    <property type="molecule type" value="Genomic_DNA"/>
</dbReference>
<gene>
    <name evidence="1" type="ORF">AaE_012815</name>
</gene>
<dbReference type="VEuPathDB" id="FungiDB:H257_00077"/>
<name>A0A6A4ZAK4_APHAT</name>
<evidence type="ECO:0000313" key="1">
    <source>
        <dbReference type="EMBL" id="KAF0709670.1"/>
    </source>
</evidence>
<sequence length="260" mass="28140">MASFFRRPLFQARPLGVGVAALTGGSAWSMTSSCEDKTVSDETPKQATPKRMEFVGVFLDAKSQDAIKARFQALHGDVSAQSSVVLKYNPSKEELDAFAPILGKNVTVKIQAVAQDEHAQAAIASVSTEHGDVHYAVECPHVTVSVSGEDGYNSPLLYHNHDLTVVVAGYACRYTRGYSNVLLERLQAAGYLTIDDSPEGLNVGLSSFDGTLPSFASKLFPFYKYCGPQTLALRDCVDAHPEYYSVLNGDDSDDEDTKAE</sequence>
<accession>A0A6A4ZAK4</accession>
<evidence type="ECO:0000313" key="2">
    <source>
        <dbReference type="Proteomes" id="UP000469452"/>
    </source>
</evidence>
<comment type="caution">
    <text evidence="1">The sequence shown here is derived from an EMBL/GenBank/DDBJ whole genome shotgun (WGS) entry which is preliminary data.</text>
</comment>
<dbReference type="PROSITE" id="PS51257">
    <property type="entry name" value="PROKAR_LIPOPROTEIN"/>
    <property type="match status" value="1"/>
</dbReference>
<reference evidence="1 2" key="1">
    <citation type="submission" date="2019-06" db="EMBL/GenBank/DDBJ databases">
        <title>Genomics analysis of Aphanomyces spp. identifies a new class of oomycete effector associated with host adaptation.</title>
        <authorList>
            <person name="Gaulin E."/>
        </authorList>
    </citation>
    <scope>NUCLEOTIDE SEQUENCE [LARGE SCALE GENOMIC DNA]</scope>
    <source>
        <strain evidence="1 2">E</strain>
    </source>
</reference>
<dbReference type="AlphaFoldDB" id="A0A6A4ZAK4"/>
<organism evidence="1 2">
    <name type="scientific">Aphanomyces astaci</name>
    <name type="common">Crayfish plague agent</name>
    <dbReference type="NCBI Taxonomy" id="112090"/>
    <lineage>
        <taxon>Eukaryota</taxon>
        <taxon>Sar</taxon>
        <taxon>Stramenopiles</taxon>
        <taxon>Oomycota</taxon>
        <taxon>Saprolegniomycetes</taxon>
        <taxon>Saprolegniales</taxon>
        <taxon>Verrucalvaceae</taxon>
        <taxon>Aphanomyces</taxon>
    </lineage>
</organism>
<protein>
    <submittedName>
        <fullName evidence="1">Uncharacterized protein</fullName>
    </submittedName>
</protein>
<proteinExistence type="predicted"/>
<dbReference type="Proteomes" id="UP000469452">
    <property type="component" value="Unassembled WGS sequence"/>
</dbReference>